<reference evidence="3" key="2">
    <citation type="journal article" date="2017" name="Nat. Plants">
        <title>The Aegilops tauschii genome reveals multiple impacts of transposons.</title>
        <authorList>
            <person name="Zhao G."/>
            <person name="Zou C."/>
            <person name="Li K."/>
            <person name="Wang K."/>
            <person name="Li T."/>
            <person name="Gao L."/>
            <person name="Zhang X."/>
            <person name="Wang H."/>
            <person name="Yang Z."/>
            <person name="Liu X."/>
            <person name="Jiang W."/>
            <person name="Mao L."/>
            <person name="Kong X."/>
            <person name="Jiao Y."/>
            <person name="Jia J."/>
        </authorList>
    </citation>
    <scope>NUCLEOTIDE SEQUENCE [LARGE SCALE GENOMIC DNA]</scope>
    <source>
        <strain evidence="3">cv. AL8/78</strain>
    </source>
</reference>
<dbReference type="AlphaFoldDB" id="A0A453FIM1"/>
<reference evidence="3" key="1">
    <citation type="journal article" date="2014" name="Science">
        <title>Ancient hybridizations among the ancestral genomes of bread wheat.</title>
        <authorList>
            <consortium name="International Wheat Genome Sequencing Consortium,"/>
            <person name="Marcussen T."/>
            <person name="Sandve S.R."/>
            <person name="Heier L."/>
            <person name="Spannagl M."/>
            <person name="Pfeifer M."/>
            <person name="Jakobsen K.S."/>
            <person name="Wulff B.B."/>
            <person name="Steuernagel B."/>
            <person name="Mayer K.F."/>
            <person name="Olsen O.A."/>
        </authorList>
    </citation>
    <scope>NUCLEOTIDE SEQUENCE [LARGE SCALE GENOMIC DNA]</scope>
    <source>
        <strain evidence="3">cv. AL8/78</strain>
    </source>
</reference>
<dbReference type="Gramene" id="AET3Gv20687400.18">
    <property type="protein sequence ID" value="AET3Gv20687400.18"/>
    <property type="gene ID" value="AET3Gv20687400"/>
</dbReference>
<dbReference type="Proteomes" id="UP000015105">
    <property type="component" value="Chromosome 3D"/>
</dbReference>
<keyword evidence="3" id="KW-1185">Reference proteome</keyword>
<sequence>PAAAPKKAHMGDGSVPEKSGGDCTPAAVGCSRGKDELGPPLVFVSSPHPCCLHGQAHVIFFLALHGTRCRWDLEEQVTSMALVAALNRQGGRSAHDL</sequence>
<name>A0A453FIM1_AEGTS</name>
<dbReference type="EnsemblPlants" id="AET3Gv20687400.18">
    <property type="protein sequence ID" value="AET3Gv20687400.18"/>
    <property type="gene ID" value="AET3Gv20687400"/>
</dbReference>
<organism evidence="2 3">
    <name type="scientific">Aegilops tauschii subsp. strangulata</name>
    <name type="common">Goatgrass</name>
    <dbReference type="NCBI Taxonomy" id="200361"/>
    <lineage>
        <taxon>Eukaryota</taxon>
        <taxon>Viridiplantae</taxon>
        <taxon>Streptophyta</taxon>
        <taxon>Embryophyta</taxon>
        <taxon>Tracheophyta</taxon>
        <taxon>Spermatophyta</taxon>
        <taxon>Magnoliopsida</taxon>
        <taxon>Liliopsida</taxon>
        <taxon>Poales</taxon>
        <taxon>Poaceae</taxon>
        <taxon>BOP clade</taxon>
        <taxon>Pooideae</taxon>
        <taxon>Triticodae</taxon>
        <taxon>Triticeae</taxon>
        <taxon>Triticinae</taxon>
        <taxon>Aegilops</taxon>
    </lineage>
</organism>
<feature type="region of interest" description="Disordered" evidence="1">
    <location>
        <begin position="1"/>
        <end position="21"/>
    </location>
</feature>
<evidence type="ECO:0000313" key="2">
    <source>
        <dbReference type="EnsemblPlants" id="AET3Gv20687400.18"/>
    </source>
</evidence>
<protein>
    <submittedName>
        <fullName evidence="2">Uncharacterized protein</fullName>
    </submittedName>
</protein>
<dbReference type="Gramene" id="AET3Gv20687400.7">
    <property type="protein sequence ID" value="AET3Gv20687400.7"/>
    <property type="gene ID" value="AET3Gv20687400"/>
</dbReference>
<evidence type="ECO:0000256" key="1">
    <source>
        <dbReference type="SAM" id="MobiDB-lite"/>
    </source>
</evidence>
<accession>A0A453FIM1</accession>
<reference evidence="2" key="4">
    <citation type="submission" date="2019-03" db="UniProtKB">
        <authorList>
            <consortium name="EnsemblPlants"/>
        </authorList>
    </citation>
    <scope>IDENTIFICATION</scope>
</reference>
<reference evidence="2" key="3">
    <citation type="journal article" date="2017" name="Nature">
        <title>Genome sequence of the progenitor of the wheat D genome Aegilops tauschii.</title>
        <authorList>
            <person name="Luo M.C."/>
            <person name="Gu Y.Q."/>
            <person name="Puiu D."/>
            <person name="Wang H."/>
            <person name="Twardziok S.O."/>
            <person name="Deal K.R."/>
            <person name="Huo N."/>
            <person name="Zhu T."/>
            <person name="Wang L."/>
            <person name="Wang Y."/>
            <person name="McGuire P.E."/>
            <person name="Liu S."/>
            <person name="Long H."/>
            <person name="Ramasamy R.K."/>
            <person name="Rodriguez J.C."/>
            <person name="Van S.L."/>
            <person name="Yuan L."/>
            <person name="Wang Z."/>
            <person name="Xia Z."/>
            <person name="Xiao L."/>
            <person name="Anderson O.D."/>
            <person name="Ouyang S."/>
            <person name="Liang Y."/>
            <person name="Zimin A.V."/>
            <person name="Pertea G."/>
            <person name="Qi P."/>
            <person name="Bennetzen J.L."/>
            <person name="Dai X."/>
            <person name="Dawson M.W."/>
            <person name="Muller H.G."/>
            <person name="Kugler K."/>
            <person name="Rivarola-Duarte L."/>
            <person name="Spannagl M."/>
            <person name="Mayer K.F.X."/>
            <person name="Lu F.H."/>
            <person name="Bevan M.W."/>
            <person name="Leroy P."/>
            <person name="Li P."/>
            <person name="You F.M."/>
            <person name="Sun Q."/>
            <person name="Liu Z."/>
            <person name="Lyons E."/>
            <person name="Wicker T."/>
            <person name="Salzberg S.L."/>
            <person name="Devos K.M."/>
            <person name="Dvorak J."/>
        </authorList>
    </citation>
    <scope>NUCLEOTIDE SEQUENCE [LARGE SCALE GENOMIC DNA]</scope>
    <source>
        <strain evidence="2">cv. AL8/78</strain>
    </source>
</reference>
<reference evidence="2" key="5">
    <citation type="journal article" date="2021" name="G3 (Bethesda)">
        <title>Aegilops tauschii genome assembly Aet v5.0 features greater sequence contiguity and improved annotation.</title>
        <authorList>
            <person name="Wang L."/>
            <person name="Zhu T."/>
            <person name="Rodriguez J.C."/>
            <person name="Deal K.R."/>
            <person name="Dubcovsky J."/>
            <person name="McGuire P.E."/>
            <person name="Lux T."/>
            <person name="Spannagl M."/>
            <person name="Mayer K.F.X."/>
            <person name="Baldrich P."/>
            <person name="Meyers B.C."/>
            <person name="Huo N."/>
            <person name="Gu Y.Q."/>
            <person name="Zhou H."/>
            <person name="Devos K.M."/>
            <person name="Bennetzen J.L."/>
            <person name="Unver T."/>
            <person name="Budak H."/>
            <person name="Gulick P.J."/>
            <person name="Galiba G."/>
            <person name="Kalapos B."/>
            <person name="Nelson D.R."/>
            <person name="Li P."/>
            <person name="You F.M."/>
            <person name="Luo M.C."/>
            <person name="Dvorak J."/>
        </authorList>
    </citation>
    <scope>NUCLEOTIDE SEQUENCE [LARGE SCALE GENOMIC DNA]</scope>
    <source>
        <strain evidence="2">cv. AL8/78</strain>
    </source>
</reference>
<proteinExistence type="predicted"/>
<dbReference type="EnsemblPlants" id="AET3Gv20687400.7">
    <property type="protein sequence ID" value="AET3Gv20687400.7"/>
    <property type="gene ID" value="AET3Gv20687400"/>
</dbReference>
<evidence type="ECO:0000313" key="3">
    <source>
        <dbReference type="Proteomes" id="UP000015105"/>
    </source>
</evidence>